<dbReference type="EMBL" id="UGMN01000004">
    <property type="protein sequence ID" value="STV00311.1"/>
    <property type="molecule type" value="Genomic_DNA"/>
</dbReference>
<evidence type="ECO:0000259" key="2">
    <source>
        <dbReference type="Pfam" id="PF11924"/>
    </source>
</evidence>
<dbReference type="AlphaFoldDB" id="A0A378A8P4"/>
<name>A0A378A8P4_KLEPN</name>
<feature type="region of interest" description="Disordered" evidence="1">
    <location>
        <begin position="68"/>
        <end position="91"/>
    </location>
</feature>
<accession>A0A378A8P4</accession>
<dbReference type="Proteomes" id="UP000254387">
    <property type="component" value="Unassembled WGS sequence"/>
</dbReference>
<feature type="domain" description="Inverse autotransporter beta-domain" evidence="2">
    <location>
        <begin position="36"/>
        <end position="81"/>
    </location>
</feature>
<protein>
    <submittedName>
        <fullName evidence="3">Invasin</fullName>
    </submittedName>
</protein>
<reference evidence="3 4" key="1">
    <citation type="submission" date="2018-06" db="EMBL/GenBank/DDBJ databases">
        <authorList>
            <consortium name="Pathogen Informatics"/>
            <person name="Doyle S."/>
        </authorList>
    </citation>
    <scope>NUCLEOTIDE SEQUENCE [LARGE SCALE GENOMIC DNA]</scope>
    <source>
        <strain evidence="3 4">NCTC5053</strain>
    </source>
</reference>
<dbReference type="Pfam" id="PF11924">
    <property type="entry name" value="IAT_beta"/>
    <property type="match status" value="1"/>
</dbReference>
<feature type="region of interest" description="Disordered" evidence="1">
    <location>
        <begin position="1"/>
        <end position="25"/>
    </location>
</feature>
<sequence>MAAGYDVTGPGGGCRSTSTSTPASASNSISAIASNLFPLRTGYHNPVAVSVGLNYTPVPLVTVTAKHKQGENGVSPEQCGPEAKLPLWRTP</sequence>
<evidence type="ECO:0000256" key="1">
    <source>
        <dbReference type="SAM" id="MobiDB-lite"/>
    </source>
</evidence>
<feature type="compositionally biased region" description="Low complexity" evidence="1">
    <location>
        <begin position="16"/>
        <end position="25"/>
    </location>
</feature>
<evidence type="ECO:0000313" key="4">
    <source>
        <dbReference type="Proteomes" id="UP000254387"/>
    </source>
</evidence>
<dbReference type="InterPro" id="IPR024519">
    <property type="entry name" value="IAT_beta"/>
</dbReference>
<evidence type="ECO:0000313" key="3">
    <source>
        <dbReference type="EMBL" id="STV00311.1"/>
    </source>
</evidence>
<organism evidence="3 4">
    <name type="scientific">Klebsiella pneumoniae</name>
    <dbReference type="NCBI Taxonomy" id="573"/>
    <lineage>
        <taxon>Bacteria</taxon>
        <taxon>Pseudomonadati</taxon>
        <taxon>Pseudomonadota</taxon>
        <taxon>Gammaproteobacteria</taxon>
        <taxon>Enterobacterales</taxon>
        <taxon>Enterobacteriaceae</taxon>
        <taxon>Klebsiella/Raoultella group</taxon>
        <taxon>Klebsiella</taxon>
        <taxon>Klebsiella pneumoniae complex</taxon>
    </lineage>
</organism>
<proteinExistence type="predicted"/>
<gene>
    <name evidence="3" type="ORF">NCTC5053_01461</name>
</gene>